<evidence type="ECO:0000313" key="2">
    <source>
        <dbReference type="Proteomes" id="UP000578112"/>
    </source>
</evidence>
<keyword evidence="2" id="KW-1185">Reference proteome</keyword>
<sequence length="80" mass="7885">MITSSAPVIRLGICALNCTSPDAPAVIGPVKAQVMVRVAALYPPVPTNAPALIALGAFSVGGIATVSAGPAQSTVADEQE</sequence>
<reference evidence="1 2" key="1">
    <citation type="submission" date="2020-08" db="EMBL/GenBank/DDBJ databases">
        <title>Sequencing the genomes of 1000 actinobacteria strains.</title>
        <authorList>
            <person name="Klenk H.-P."/>
        </authorList>
    </citation>
    <scope>NUCLEOTIDE SEQUENCE [LARGE SCALE GENOMIC DNA]</scope>
    <source>
        <strain evidence="1 2">DSM 43149</strain>
    </source>
</reference>
<comment type="caution">
    <text evidence="1">The sequence shown here is derived from an EMBL/GenBank/DDBJ whole genome shotgun (WGS) entry which is preliminary data.</text>
</comment>
<name>A0A7W7I4T3_9ACTN</name>
<dbReference type="AlphaFoldDB" id="A0A7W7I4T3"/>
<evidence type="ECO:0000313" key="1">
    <source>
        <dbReference type="EMBL" id="MBB4766364.1"/>
    </source>
</evidence>
<accession>A0A7W7I4T3</accession>
<protein>
    <submittedName>
        <fullName evidence="1">Uncharacterized protein</fullName>
    </submittedName>
</protein>
<dbReference type="Proteomes" id="UP000578112">
    <property type="component" value="Unassembled WGS sequence"/>
</dbReference>
<organism evidence="1 2">
    <name type="scientific">Actinoplanes digitatis</name>
    <dbReference type="NCBI Taxonomy" id="1868"/>
    <lineage>
        <taxon>Bacteria</taxon>
        <taxon>Bacillati</taxon>
        <taxon>Actinomycetota</taxon>
        <taxon>Actinomycetes</taxon>
        <taxon>Micromonosporales</taxon>
        <taxon>Micromonosporaceae</taxon>
        <taxon>Actinoplanes</taxon>
    </lineage>
</organism>
<gene>
    <name evidence="1" type="ORF">BJ971_006920</name>
</gene>
<dbReference type="RefSeq" id="WP_184997488.1">
    <property type="nucleotide sequence ID" value="NZ_BOMK01000045.1"/>
</dbReference>
<proteinExistence type="predicted"/>
<dbReference type="EMBL" id="JACHNH010000001">
    <property type="protein sequence ID" value="MBB4766364.1"/>
    <property type="molecule type" value="Genomic_DNA"/>
</dbReference>